<evidence type="ECO:0000313" key="1">
    <source>
        <dbReference type="EMBL" id="ACD54630.1"/>
    </source>
</evidence>
<reference evidence="1" key="1">
    <citation type="journal article" date="2008" name="Science">
        <title>Massive horizontal gene transfer in bdelloid rotifers.</title>
        <authorList>
            <person name="Gladyshev E.A."/>
            <person name="Meselson M.S."/>
            <person name="Arkhipova I.R."/>
        </authorList>
    </citation>
    <scope>NUCLEOTIDE SEQUENCE</scope>
</reference>
<dbReference type="EMBL" id="EU643475">
    <property type="protein sequence ID" value="ACD54630.1"/>
    <property type="molecule type" value="Genomic_DNA"/>
</dbReference>
<proteinExistence type="predicted"/>
<protein>
    <submittedName>
        <fullName evidence="1">Uncharacterized protein</fullName>
    </submittedName>
</protein>
<accession>B3G482</accession>
<name>B3G482_ADIVA</name>
<sequence>MTSLHNAYLFFLLRYENIESENKLTLYKMEYNLTVEYSNKSDVLLLNTSMSLKEIMESIMLFFEINENSFELEVYDQRYQRFIDFDDEYVEELRQILPRTHKKQIHVRVLLQNVTEMENVARFNYDGFVSLSMSVSEEHRPATPSIDFNICSGDNRPLSISAQLEHVNQDYWSHHVMFVRDVILYQQLQQQFVDFCTVTSNLDIIHDSYVIPIHGIKRIRDGKYVGVLPEIKVRHLFSKYISCIPVCKMNLLTNILLIFQLPSTVSQLDHIKLLVAIVSESFVDEKVIWYLDTQSGFFDGSINPNMTRCNPLRLNINRSLLTKNGTYKLSLKMSTKLQNYKLISGSAFHTLPLIMAKKLHSSDHVPNTVRLACVVVGQHDIILWDTFGLSDFMPVYKASNFFHKSQERRTKRKAEVLDTGE</sequence>
<dbReference type="AlphaFoldDB" id="B3G482"/>
<organism evidence="1">
    <name type="scientific">Adineta vaga</name>
    <name type="common">Rotifer</name>
    <name type="synonym">Callidina vaga</name>
    <dbReference type="NCBI Taxonomy" id="104782"/>
    <lineage>
        <taxon>Eukaryota</taxon>
        <taxon>Metazoa</taxon>
        <taxon>Spiralia</taxon>
        <taxon>Gnathifera</taxon>
        <taxon>Rotifera</taxon>
        <taxon>Eurotatoria</taxon>
        <taxon>Bdelloidea</taxon>
        <taxon>Adinetida</taxon>
        <taxon>Adinetidae</taxon>
        <taxon>Adineta</taxon>
    </lineage>
</organism>